<dbReference type="GO" id="GO:0045892">
    <property type="term" value="P:negative regulation of DNA-templated transcription"/>
    <property type="evidence" value="ECO:0007669"/>
    <property type="project" value="InterPro"/>
</dbReference>
<dbReference type="STRING" id="9516.ENSCCAP00000032487"/>
<dbReference type="GO" id="GO:0043066">
    <property type="term" value="P:negative regulation of apoptotic process"/>
    <property type="evidence" value="ECO:0007669"/>
    <property type="project" value="InterPro"/>
</dbReference>
<dbReference type="InterPro" id="IPR026271">
    <property type="entry name" value="PRAME"/>
</dbReference>
<dbReference type="Proteomes" id="UP000233040">
    <property type="component" value="Unassembled WGS sequence"/>
</dbReference>
<dbReference type="SUPFAM" id="SSF52047">
    <property type="entry name" value="RNI-like"/>
    <property type="match status" value="1"/>
</dbReference>
<dbReference type="Gene3D" id="3.80.10.10">
    <property type="entry name" value="Ribonuclease Inhibitor"/>
    <property type="match status" value="1"/>
</dbReference>
<dbReference type="PANTHER" id="PTHR14224">
    <property type="entry name" value="SIMILAR TO PREFERENTIALLY EXPRESSED ANTIGEN IN MELANOMA-LIKE 3"/>
    <property type="match status" value="1"/>
</dbReference>
<evidence type="ECO:0000256" key="2">
    <source>
        <dbReference type="ARBA" id="ARBA00022614"/>
    </source>
</evidence>
<keyword evidence="5" id="KW-1185">Reference proteome</keyword>
<dbReference type="GO" id="GO:0031462">
    <property type="term" value="C:Cul2-RING ubiquitin ligase complex"/>
    <property type="evidence" value="ECO:0007669"/>
    <property type="project" value="UniProtKB-ARBA"/>
</dbReference>
<dbReference type="Ensembl" id="ENSCCAT00000050244.1">
    <property type="protein sequence ID" value="ENSCCAP00000032487.1"/>
    <property type="gene ID" value="ENSCCAG00000034267.1"/>
</dbReference>
<organism evidence="4 5">
    <name type="scientific">Cebus imitator</name>
    <name type="common">Panamanian white-faced capuchin</name>
    <name type="synonym">Cebus capucinus imitator</name>
    <dbReference type="NCBI Taxonomy" id="2715852"/>
    <lineage>
        <taxon>Eukaryota</taxon>
        <taxon>Metazoa</taxon>
        <taxon>Chordata</taxon>
        <taxon>Craniata</taxon>
        <taxon>Vertebrata</taxon>
        <taxon>Euteleostomi</taxon>
        <taxon>Mammalia</taxon>
        <taxon>Eutheria</taxon>
        <taxon>Euarchontoglires</taxon>
        <taxon>Primates</taxon>
        <taxon>Haplorrhini</taxon>
        <taxon>Platyrrhini</taxon>
        <taxon>Cebidae</taxon>
        <taxon>Cebinae</taxon>
        <taxon>Cebus</taxon>
    </lineage>
</organism>
<reference evidence="4" key="2">
    <citation type="submission" date="2025-09" db="UniProtKB">
        <authorList>
            <consortium name="Ensembl"/>
        </authorList>
    </citation>
    <scope>IDENTIFICATION</scope>
</reference>
<sequence length="514" mass="58366">MARALPLALGEDEIAWAWSESHAFSLDVSSGTFPCRLVKMSIQTPPRLLELVGRSLLRDQALAVCTLEKLPMELFPPLFMEAFSRRHCEALKVMVQAWPFPRLPLGSLMKTPCLETFQAVLDGLDALLTQGVRLRRKLQVLDLQDVSENFWMVWSEAMARGYLPNATRRRKPARDCPVMRGQQRLTVFIDLCLKSRTLDECLTCLFLWVKQREGLLHVCCKKLKVLGTPLHEIKNILNMVNPECIQEAEVNCRWRLPDLAEFTPYLGQMRNLHKLTLSHVDLPRYISPEQKKESVTQFTSQFLKLHHLQKLYMNRVSFLEGHLAQLLSCLKAPLKTLTITNCVLSESDLRHLSQSPSISQLTTLDLSGISLANLSLVPLQLLLEKVAATLEYLDLDDCGIEDSQVNAVLPALSRCFELTTLSLCGNPISMATLENVLSHTIRLNNLRLELYPAPRESYDAYGALCRRRFAQLGAELMGRVKDLRQTKRILFCTACCPRCGHRAFYDLEVNQCSC</sequence>
<dbReference type="InterPro" id="IPR032675">
    <property type="entry name" value="LRR_dom_sf"/>
</dbReference>
<dbReference type="GO" id="GO:0008284">
    <property type="term" value="P:positive regulation of cell population proliferation"/>
    <property type="evidence" value="ECO:0007669"/>
    <property type="project" value="InterPro"/>
</dbReference>
<evidence type="ECO:0000313" key="5">
    <source>
        <dbReference type="Proteomes" id="UP000233040"/>
    </source>
</evidence>
<dbReference type="OMA" id="CTDYCSR"/>
<dbReference type="AlphaFoldDB" id="A0A2K5RWG8"/>
<name>A0A2K5RWG8_CEBIM</name>
<evidence type="ECO:0000256" key="3">
    <source>
        <dbReference type="ARBA" id="ARBA00022737"/>
    </source>
</evidence>
<dbReference type="PANTHER" id="PTHR14224:SF93">
    <property type="entry name" value="PRAME FAMILY MEMBER 20"/>
    <property type="match status" value="1"/>
</dbReference>
<accession>A0A2K5RWG8</accession>
<dbReference type="GO" id="GO:0045596">
    <property type="term" value="P:negative regulation of cell differentiation"/>
    <property type="evidence" value="ECO:0007669"/>
    <property type="project" value="InterPro"/>
</dbReference>
<dbReference type="InterPro" id="IPR050694">
    <property type="entry name" value="LRRC14/PRAME"/>
</dbReference>
<protein>
    <submittedName>
        <fullName evidence="4">Uncharacterized protein</fullName>
    </submittedName>
</protein>
<reference evidence="4" key="1">
    <citation type="submission" date="2025-08" db="UniProtKB">
        <authorList>
            <consortium name="Ensembl"/>
        </authorList>
    </citation>
    <scope>IDENTIFICATION</scope>
</reference>
<dbReference type="PIRSF" id="PIRSF038286">
    <property type="entry name" value="PRAME"/>
    <property type="match status" value="1"/>
</dbReference>
<comment type="similarity">
    <text evidence="1">Belongs to the PRAME family.</text>
</comment>
<keyword evidence="2" id="KW-0433">Leucine-rich repeat</keyword>
<proteinExistence type="inferred from homology"/>
<evidence type="ECO:0000313" key="4">
    <source>
        <dbReference type="Ensembl" id="ENSCCAP00000032487.1"/>
    </source>
</evidence>
<dbReference type="GO" id="GO:0005737">
    <property type="term" value="C:cytoplasm"/>
    <property type="evidence" value="ECO:0007669"/>
    <property type="project" value="TreeGrafter"/>
</dbReference>
<dbReference type="FunFam" id="3.80.10.10:FF:000079">
    <property type="entry name" value="PRAME family member 18"/>
    <property type="match status" value="1"/>
</dbReference>
<dbReference type="GeneTree" id="ENSGT01030000234531"/>
<evidence type="ECO:0000256" key="1">
    <source>
        <dbReference type="ARBA" id="ARBA00009608"/>
    </source>
</evidence>
<keyword evidence="3" id="KW-0677">Repeat</keyword>